<evidence type="ECO:0000313" key="3">
    <source>
        <dbReference type="Proteomes" id="UP000662973"/>
    </source>
</evidence>
<gene>
    <name evidence="2" type="ORF">HSR122_0662</name>
</gene>
<dbReference type="EMBL" id="CP064788">
    <property type="protein sequence ID" value="QSG08068.1"/>
    <property type="molecule type" value="Genomic_DNA"/>
</dbReference>
<dbReference type="AlphaFoldDB" id="A0A897N723"/>
<name>A0A897N723_9EURY</name>
<organism evidence="2 3">
    <name type="scientific">Halapricum desulfuricans</name>
    <dbReference type="NCBI Taxonomy" id="2841257"/>
    <lineage>
        <taxon>Archaea</taxon>
        <taxon>Methanobacteriati</taxon>
        <taxon>Methanobacteriota</taxon>
        <taxon>Stenosarchaea group</taxon>
        <taxon>Halobacteria</taxon>
        <taxon>Halobacteriales</taxon>
        <taxon>Haloarculaceae</taxon>
        <taxon>Halapricum</taxon>
    </lineage>
</organism>
<sequence>MSNRLRARAAVNPLPNDGYRTVSAPADGSGGGDVATGSNRTFATPGVRPHEIQSPPPFAQRLLK</sequence>
<keyword evidence="3" id="KW-1185">Reference proteome</keyword>
<reference evidence="2 3" key="1">
    <citation type="submission" date="2020-11" db="EMBL/GenBank/DDBJ databases">
        <title>Carbohydrate-dependent, anaerobic sulfur respiration: A novel catabolism in halophilic archaea.</title>
        <authorList>
            <person name="Sorokin D.Y."/>
            <person name="Messina E."/>
            <person name="Smedile F."/>
            <person name="La Cono V."/>
            <person name="Hallsworth J.E."/>
            <person name="Yakimov M.M."/>
        </authorList>
    </citation>
    <scope>NUCLEOTIDE SEQUENCE [LARGE SCALE GENOMIC DNA]</scope>
    <source>
        <strain evidence="2 3">HSR12-2</strain>
    </source>
</reference>
<evidence type="ECO:0000256" key="1">
    <source>
        <dbReference type="SAM" id="MobiDB-lite"/>
    </source>
</evidence>
<protein>
    <submittedName>
        <fullName evidence="2">Uncharacterized protein</fullName>
    </submittedName>
</protein>
<evidence type="ECO:0000313" key="2">
    <source>
        <dbReference type="EMBL" id="QSG08068.1"/>
    </source>
</evidence>
<dbReference type="Proteomes" id="UP000662973">
    <property type="component" value="Chromosome"/>
</dbReference>
<proteinExistence type="predicted"/>
<feature type="region of interest" description="Disordered" evidence="1">
    <location>
        <begin position="1"/>
        <end position="64"/>
    </location>
</feature>
<dbReference type="KEGG" id="hds:HSR122_0662"/>
<accession>A0A897N723</accession>